<evidence type="ECO:0000313" key="2">
    <source>
        <dbReference type="EMBL" id="CAL2107687.1"/>
    </source>
</evidence>
<keyword evidence="1" id="KW-1133">Transmembrane helix</keyword>
<keyword evidence="3" id="KW-1185">Reference proteome</keyword>
<dbReference type="RefSeq" id="WP_348739283.1">
    <property type="nucleotide sequence ID" value="NZ_CAXJRC010000041.1"/>
</dbReference>
<evidence type="ECO:0000313" key="3">
    <source>
        <dbReference type="Proteomes" id="UP001497602"/>
    </source>
</evidence>
<dbReference type="EMBL" id="CAXJRC010000041">
    <property type="protein sequence ID" value="CAL2107687.1"/>
    <property type="molecule type" value="Genomic_DNA"/>
</dbReference>
<sequence length="405" mass="47895">MKTFNHILLITYILTSFLLTGCKKTNWYENYRESSKEPFGTYIIRNEVSALFNNNEVIYLKKNIFDYFDDTYYDNEADYANYICIKAYANKLDKVSINRLLEFVDAGNQAFLSLNYFNDDLRSILDFETENLDTDSLSIKSLKALKGDLFLYQKNNKFKSQEYSFDRNIRKNYFSKFNSKNTTVLGSQNVNGIKYPNFIKIKHGNGAVYLHTQPITFTNYFLLKNNKTYTENVFSFLPDNTIIWDPQIRKRKNSNQKENKSVFKFFWKHNSLKWSLYVAFLGLLLFLIFNAKRKQRTIPPIEKLKNSTVDFTHTIANLYLKEDNHKNLATKKIMYFLERIRTKYLLNTQQLNSDFIEKLASKSGNKLSTTKYLINTIIAIDKKSECTQDELMRLNTLIENFFENK</sequence>
<organism evidence="2 3">
    <name type="scientific">Tenacibaculum vairaonense</name>
    <dbReference type="NCBI Taxonomy" id="3137860"/>
    <lineage>
        <taxon>Bacteria</taxon>
        <taxon>Pseudomonadati</taxon>
        <taxon>Bacteroidota</taxon>
        <taxon>Flavobacteriia</taxon>
        <taxon>Flavobacteriales</taxon>
        <taxon>Flavobacteriaceae</taxon>
        <taxon>Tenacibaculum</taxon>
    </lineage>
</organism>
<feature type="transmembrane region" description="Helical" evidence="1">
    <location>
        <begin position="274"/>
        <end position="291"/>
    </location>
</feature>
<keyword evidence="1" id="KW-0472">Membrane</keyword>
<keyword evidence="1" id="KW-0812">Transmembrane</keyword>
<comment type="caution">
    <text evidence="2">The sequence shown here is derived from an EMBL/GenBank/DDBJ whole genome shotgun (WGS) entry which is preliminary data.</text>
</comment>
<reference evidence="2 3" key="1">
    <citation type="submission" date="2024-05" db="EMBL/GenBank/DDBJ databases">
        <authorList>
            <person name="Duchaud E."/>
        </authorList>
    </citation>
    <scope>NUCLEOTIDE SEQUENCE [LARGE SCALE GENOMIC DNA]</scope>
    <source>
        <strain evidence="2">Ena-SAMPLE-TAB-13-05-2024-13:56:06:370-140305</strain>
    </source>
</reference>
<gene>
    <name evidence="2" type="ORF">T190115A13A_40209</name>
</gene>
<dbReference type="Proteomes" id="UP001497602">
    <property type="component" value="Unassembled WGS sequence"/>
</dbReference>
<name>A0ABM9PPK6_9FLAO</name>
<proteinExistence type="predicted"/>
<evidence type="ECO:0000256" key="1">
    <source>
        <dbReference type="SAM" id="Phobius"/>
    </source>
</evidence>
<protein>
    <recommendedName>
        <fullName evidence="4">DUF4350 domain-containing protein</fullName>
    </recommendedName>
</protein>
<accession>A0ABM9PPK6</accession>
<dbReference type="PROSITE" id="PS51257">
    <property type="entry name" value="PROKAR_LIPOPROTEIN"/>
    <property type="match status" value="1"/>
</dbReference>
<evidence type="ECO:0008006" key="4">
    <source>
        <dbReference type="Google" id="ProtNLM"/>
    </source>
</evidence>